<keyword evidence="13" id="KW-0234">DNA repair</keyword>
<sequence>MTSLRTDEPDLDPAVCQQARLARDPRFDGEFYLGVLTTGIYCRPVCPARLPSEQNVRYFRLAAQAAEAGFRPCLRCRPETAPGSPARAGSLTTTERAVTLIRGGALNHGSKLEDLATRLGVGERYLRKLFQRDLGLSPHAVAGHQRLLLARQLIVESQLPLTAVAEAAGFGSLRRFNSAIKTAYGMPPSAMRRNSDSDAGRSSVTLQLRYRPPYNWPAVLAYLERHLVDEIEWIDAGRYVRRVAVGSDVAIVTIAHQESGHCLQLSVTSDGNVPDLMPLVANCRRMFDLDANPAVIEPELSKDPLLASLLESQRGIRSPGAWTPAESAVRAIVGQQVSIAAARRVCAQLAAACEPDESVRTFPTPGAIAALGNKYFAMPGRRRDTLRALHLAVGTAGEQMDLERLGALKGVGPWTTAVVSMRGMGDPDAFPDADLGLLKALGVKSNSAALKTRIASWRPWRSYAANLLWRSLES</sequence>
<gene>
    <name evidence="15" type="ORF">GCM10007053_30610</name>
</gene>
<accession>A0A918XM88</accession>
<keyword evidence="10" id="KW-0238">DNA-binding</keyword>
<dbReference type="Proteomes" id="UP000644693">
    <property type="component" value="Unassembled WGS sequence"/>
</dbReference>
<dbReference type="InterPro" id="IPR004026">
    <property type="entry name" value="Ada_DNA_repair_Zn-bd"/>
</dbReference>
<dbReference type="GO" id="GO:0008168">
    <property type="term" value="F:methyltransferase activity"/>
    <property type="evidence" value="ECO:0007669"/>
    <property type="project" value="UniProtKB-KW"/>
</dbReference>
<dbReference type="PANTHER" id="PTHR43003">
    <property type="entry name" value="DNA-3-METHYLADENINE GLYCOSYLASE"/>
    <property type="match status" value="1"/>
</dbReference>
<name>A0A918XM88_9GAMM</name>
<dbReference type="SUPFAM" id="SSF46689">
    <property type="entry name" value="Homeodomain-like"/>
    <property type="match status" value="1"/>
</dbReference>
<comment type="cofactor">
    <cofactor evidence="2">
        <name>Zn(2+)</name>
        <dbReference type="ChEBI" id="CHEBI:29105"/>
    </cofactor>
</comment>
<dbReference type="GO" id="GO:0032259">
    <property type="term" value="P:methylation"/>
    <property type="evidence" value="ECO:0007669"/>
    <property type="project" value="UniProtKB-KW"/>
</dbReference>
<keyword evidence="8" id="KW-0862">Zinc</keyword>
<evidence type="ECO:0000256" key="4">
    <source>
        <dbReference type="ARBA" id="ARBA00022603"/>
    </source>
</evidence>
<dbReference type="GO" id="GO:0006307">
    <property type="term" value="P:DNA alkylation repair"/>
    <property type="evidence" value="ECO:0007669"/>
    <property type="project" value="TreeGrafter"/>
</dbReference>
<dbReference type="GO" id="GO:0043916">
    <property type="term" value="F:DNA-7-methylguanine glycosylase activity"/>
    <property type="evidence" value="ECO:0007669"/>
    <property type="project" value="TreeGrafter"/>
</dbReference>
<evidence type="ECO:0000256" key="9">
    <source>
        <dbReference type="ARBA" id="ARBA00023015"/>
    </source>
</evidence>
<reference evidence="15" key="2">
    <citation type="submission" date="2020-09" db="EMBL/GenBank/DDBJ databases">
        <authorList>
            <person name="Sun Q."/>
            <person name="Kim S."/>
        </authorList>
    </citation>
    <scope>NUCLEOTIDE SEQUENCE</scope>
    <source>
        <strain evidence="15">KCTC 23430</strain>
    </source>
</reference>
<dbReference type="InterPro" id="IPR023170">
    <property type="entry name" value="HhH_base_excis_C"/>
</dbReference>
<dbReference type="GO" id="GO:0043565">
    <property type="term" value="F:sequence-specific DNA binding"/>
    <property type="evidence" value="ECO:0007669"/>
    <property type="project" value="InterPro"/>
</dbReference>
<dbReference type="PANTHER" id="PTHR43003:SF13">
    <property type="entry name" value="DNA-3-METHYLADENINE GLYCOSYLASE 2"/>
    <property type="match status" value="1"/>
</dbReference>
<dbReference type="SUPFAM" id="SSF57884">
    <property type="entry name" value="Ada DNA repair protein, N-terminal domain (N-Ada 10)"/>
    <property type="match status" value="1"/>
</dbReference>
<dbReference type="Gene3D" id="3.40.10.10">
    <property type="entry name" value="DNA Methylphosphotriester Repair Domain"/>
    <property type="match status" value="1"/>
</dbReference>
<dbReference type="SMART" id="SM00478">
    <property type="entry name" value="ENDO3c"/>
    <property type="match status" value="1"/>
</dbReference>
<evidence type="ECO:0000256" key="5">
    <source>
        <dbReference type="ARBA" id="ARBA00022679"/>
    </source>
</evidence>
<comment type="catalytic activity">
    <reaction evidence="1">
        <text>Hydrolysis of alkylated DNA, releasing 3-methyladenine, 3-methylguanine, 7-methylguanine and 7-methyladenine.</text>
        <dbReference type="EC" id="3.2.2.21"/>
    </reaction>
</comment>
<dbReference type="GO" id="GO:0005737">
    <property type="term" value="C:cytoplasm"/>
    <property type="evidence" value="ECO:0007669"/>
    <property type="project" value="TreeGrafter"/>
</dbReference>
<evidence type="ECO:0000256" key="1">
    <source>
        <dbReference type="ARBA" id="ARBA00000086"/>
    </source>
</evidence>
<dbReference type="InterPro" id="IPR010316">
    <property type="entry name" value="AlkA_N"/>
</dbReference>
<dbReference type="PROSITE" id="PS00041">
    <property type="entry name" value="HTH_ARAC_FAMILY_1"/>
    <property type="match status" value="1"/>
</dbReference>
<dbReference type="FunFam" id="3.40.10.10:FF:000001">
    <property type="entry name" value="DNA-3-methyladenine glycosylase 2"/>
    <property type="match status" value="1"/>
</dbReference>
<evidence type="ECO:0000256" key="7">
    <source>
        <dbReference type="ARBA" id="ARBA00022763"/>
    </source>
</evidence>
<dbReference type="InterPro" id="IPR009057">
    <property type="entry name" value="Homeodomain-like_sf"/>
</dbReference>
<dbReference type="SMART" id="SM00342">
    <property type="entry name" value="HTH_ARAC"/>
    <property type="match status" value="1"/>
</dbReference>
<reference evidence="15" key="1">
    <citation type="journal article" date="2014" name="Int. J. Syst. Evol. Microbiol.">
        <title>Complete genome sequence of Corynebacterium casei LMG S-19264T (=DSM 44701T), isolated from a smear-ripened cheese.</title>
        <authorList>
            <consortium name="US DOE Joint Genome Institute (JGI-PGF)"/>
            <person name="Walter F."/>
            <person name="Albersmeier A."/>
            <person name="Kalinowski J."/>
            <person name="Ruckert C."/>
        </authorList>
    </citation>
    <scope>NUCLEOTIDE SEQUENCE</scope>
    <source>
        <strain evidence="15">KCTC 23430</strain>
    </source>
</reference>
<dbReference type="Gene3D" id="3.30.310.20">
    <property type="entry name" value="DNA-3-methyladenine glycosylase AlkA, N-terminal domain"/>
    <property type="match status" value="1"/>
</dbReference>
<dbReference type="InterPro" id="IPR037046">
    <property type="entry name" value="AlkA_N_sf"/>
</dbReference>
<dbReference type="InterPro" id="IPR051912">
    <property type="entry name" value="Alkylbase_DNA_Glycosylase/TA"/>
</dbReference>
<feature type="domain" description="HTH araC/xylS-type" evidence="14">
    <location>
        <begin position="95"/>
        <end position="194"/>
    </location>
</feature>
<dbReference type="Pfam" id="PF12833">
    <property type="entry name" value="HTH_18"/>
    <property type="match status" value="1"/>
</dbReference>
<dbReference type="GO" id="GO:0006285">
    <property type="term" value="P:base-excision repair, AP site formation"/>
    <property type="evidence" value="ECO:0007669"/>
    <property type="project" value="TreeGrafter"/>
</dbReference>
<dbReference type="Gene3D" id="1.10.1670.10">
    <property type="entry name" value="Helix-hairpin-Helix base-excision DNA repair enzymes (C-terminal)"/>
    <property type="match status" value="1"/>
</dbReference>
<dbReference type="InterPro" id="IPR035451">
    <property type="entry name" value="Ada-like_dom_sf"/>
</dbReference>
<keyword evidence="11" id="KW-0010">Activator</keyword>
<dbReference type="InterPro" id="IPR003265">
    <property type="entry name" value="HhH-GPD_domain"/>
</dbReference>
<dbReference type="EC" id="3.2.2.21" evidence="3"/>
<dbReference type="GO" id="GO:0003700">
    <property type="term" value="F:DNA-binding transcription factor activity"/>
    <property type="evidence" value="ECO:0007669"/>
    <property type="project" value="InterPro"/>
</dbReference>
<evidence type="ECO:0000259" key="14">
    <source>
        <dbReference type="PROSITE" id="PS01124"/>
    </source>
</evidence>
<dbReference type="InterPro" id="IPR011257">
    <property type="entry name" value="DNA_glycosylase"/>
</dbReference>
<evidence type="ECO:0000256" key="2">
    <source>
        <dbReference type="ARBA" id="ARBA00001947"/>
    </source>
</evidence>
<organism evidence="15 16">
    <name type="scientific">Parahalioglobus pacificus</name>
    <dbReference type="NCBI Taxonomy" id="930806"/>
    <lineage>
        <taxon>Bacteria</taxon>
        <taxon>Pseudomonadati</taxon>
        <taxon>Pseudomonadota</taxon>
        <taxon>Gammaproteobacteria</taxon>
        <taxon>Cellvibrionales</taxon>
        <taxon>Halieaceae</taxon>
        <taxon>Parahalioglobus</taxon>
    </lineage>
</organism>
<comment type="caution">
    <text evidence="15">The sequence shown here is derived from an EMBL/GenBank/DDBJ whole genome shotgun (WGS) entry which is preliminary data.</text>
</comment>
<dbReference type="EMBL" id="BMYM01000005">
    <property type="protein sequence ID" value="GHD39303.1"/>
    <property type="molecule type" value="Genomic_DNA"/>
</dbReference>
<evidence type="ECO:0000256" key="3">
    <source>
        <dbReference type="ARBA" id="ARBA00012000"/>
    </source>
</evidence>
<keyword evidence="6" id="KW-0479">Metal-binding</keyword>
<dbReference type="Pfam" id="PF02805">
    <property type="entry name" value="Ada_Zn_binding"/>
    <property type="match status" value="1"/>
</dbReference>
<keyword evidence="4" id="KW-0489">Methyltransferase</keyword>
<protein>
    <recommendedName>
        <fullName evidence="3">DNA-3-methyladenine glycosylase II</fullName>
        <ecNumber evidence="3">3.2.2.21</ecNumber>
    </recommendedName>
</protein>
<evidence type="ECO:0000256" key="12">
    <source>
        <dbReference type="ARBA" id="ARBA00023163"/>
    </source>
</evidence>
<keyword evidence="12" id="KW-0804">Transcription</keyword>
<dbReference type="GO" id="GO:0008270">
    <property type="term" value="F:zinc ion binding"/>
    <property type="evidence" value="ECO:0007669"/>
    <property type="project" value="InterPro"/>
</dbReference>
<dbReference type="InterPro" id="IPR018060">
    <property type="entry name" value="HTH_AraC"/>
</dbReference>
<dbReference type="AlphaFoldDB" id="A0A918XM88"/>
<dbReference type="GO" id="GO:0032993">
    <property type="term" value="C:protein-DNA complex"/>
    <property type="evidence" value="ECO:0007669"/>
    <property type="project" value="TreeGrafter"/>
</dbReference>
<evidence type="ECO:0000256" key="6">
    <source>
        <dbReference type="ARBA" id="ARBA00022723"/>
    </source>
</evidence>
<dbReference type="GO" id="GO:0008725">
    <property type="term" value="F:DNA-3-methyladenine glycosylase activity"/>
    <property type="evidence" value="ECO:0007669"/>
    <property type="project" value="TreeGrafter"/>
</dbReference>
<evidence type="ECO:0000256" key="10">
    <source>
        <dbReference type="ARBA" id="ARBA00023125"/>
    </source>
</evidence>
<dbReference type="PROSITE" id="PS01124">
    <property type="entry name" value="HTH_ARAC_FAMILY_2"/>
    <property type="match status" value="1"/>
</dbReference>
<evidence type="ECO:0000256" key="11">
    <source>
        <dbReference type="ARBA" id="ARBA00023159"/>
    </source>
</evidence>
<keyword evidence="9" id="KW-0805">Transcription regulation</keyword>
<dbReference type="SUPFAM" id="SSF55945">
    <property type="entry name" value="TATA-box binding protein-like"/>
    <property type="match status" value="1"/>
</dbReference>
<dbReference type="CDD" id="cd00056">
    <property type="entry name" value="ENDO3c"/>
    <property type="match status" value="1"/>
</dbReference>
<keyword evidence="5" id="KW-0808">Transferase</keyword>
<dbReference type="Gene3D" id="1.10.10.60">
    <property type="entry name" value="Homeodomain-like"/>
    <property type="match status" value="1"/>
</dbReference>
<dbReference type="InterPro" id="IPR018062">
    <property type="entry name" value="HTH_AraC-typ_CS"/>
</dbReference>
<keyword evidence="7" id="KW-0227">DNA damage</keyword>
<evidence type="ECO:0000256" key="13">
    <source>
        <dbReference type="ARBA" id="ARBA00023204"/>
    </source>
</evidence>
<proteinExistence type="predicted"/>
<dbReference type="SUPFAM" id="SSF48150">
    <property type="entry name" value="DNA-glycosylase"/>
    <property type="match status" value="1"/>
</dbReference>
<keyword evidence="16" id="KW-1185">Reference proteome</keyword>
<dbReference type="RefSeq" id="WP_189478718.1">
    <property type="nucleotide sequence ID" value="NZ_BMYM01000005.1"/>
</dbReference>
<dbReference type="SMART" id="SM01009">
    <property type="entry name" value="AlkA_N"/>
    <property type="match status" value="1"/>
</dbReference>
<evidence type="ECO:0000313" key="15">
    <source>
        <dbReference type="EMBL" id="GHD39303.1"/>
    </source>
</evidence>
<dbReference type="Pfam" id="PF06029">
    <property type="entry name" value="AlkA_N"/>
    <property type="match status" value="1"/>
</dbReference>
<dbReference type="Gene3D" id="1.10.340.30">
    <property type="entry name" value="Hypothetical protein, domain 2"/>
    <property type="match status" value="1"/>
</dbReference>
<evidence type="ECO:0000313" key="16">
    <source>
        <dbReference type="Proteomes" id="UP000644693"/>
    </source>
</evidence>
<evidence type="ECO:0000256" key="8">
    <source>
        <dbReference type="ARBA" id="ARBA00022833"/>
    </source>
</evidence>
<dbReference type="GO" id="GO:0032131">
    <property type="term" value="F:alkylated DNA binding"/>
    <property type="evidence" value="ECO:0007669"/>
    <property type="project" value="TreeGrafter"/>
</dbReference>